<dbReference type="EMBL" id="JACJSI010000248">
    <property type="protein sequence ID" value="MBD2535218.1"/>
    <property type="molecule type" value="Genomic_DNA"/>
</dbReference>
<dbReference type="Proteomes" id="UP000623440">
    <property type="component" value="Unassembled WGS sequence"/>
</dbReference>
<reference evidence="2 3" key="1">
    <citation type="journal article" date="2020" name="ISME J.">
        <title>Comparative genomics reveals insights into cyanobacterial evolution and habitat adaptation.</title>
        <authorList>
            <person name="Chen M.Y."/>
            <person name="Teng W.K."/>
            <person name="Zhao L."/>
            <person name="Hu C.X."/>
            <person name="Zhou Y.K."/>
            <person name="Han B.P."/>
            <person name="Song L.R."/>
            <person name="Shu W.S."/>
        </authorList>
    </citation>
    <scope>NUCLEOTIDE SEQUENCE [LARGE SCALE GENOMIC DNA]</scope>
    <source>
        <strain evidence="2 3">FACHB-838</strain>
    </source>
</reference>
<accession>A0ABR8E1C3</accession>
<keyword evidence="3" id="KW-1185">Reference proteome</keyword>
<gene>
    <name evidence="2" type="ORF">H6G97_39735</name>
</gene>
<evidence type="ECO:0000313" key="2">
    <source>
        <dbReference type="EMBL" id="MBD2535218.1"/>
    </source>
</evidence>
<feature type="domain" description="Glycosyltransferase 2-like" evidence="1">
    <location>
        <begin position="6"/>
        <end position="163"/>
    </location>
</feature>
<dbReference type="PANTHER" id="PTHR43685:SF2">
    <property type="entry name" value="GLYCOSYLTRANSFERASE 2-LIKE DOMAIN-CONTAINING PROTEIN"/>
    <property type="match status" value="1"/>
</dbReference>
<comment type="caution">
    <text evidence="2">The sequence shown here is derived from an EMBL/GenBank/DDBJ whole genome shotgun (WGS) entry which is preliminary data.</text>
</comment>
<evidence type="ECO:0000313" key="3">
    <source>
        <dbReference type="Proteomes" id="UP000623440"/>
    </source>
</evidence>
<dbReference type="InterPro" id="IPR029044">
    <property type="entry name" value="Nucleotide-diphossugar_trans"/>
</dbReference>
<dbReference type="InterPro" id="IPR001173">
    <property type="entry name" value="Glyco_trans_2-like"/>
</dbReference>
<sequence>MTLPISIVMTVYNRERYLSKAIESVLRQTRGDFELLIWDDGSTDHSVEIAHSYAAKDQRVRVLLGEHLGQGCALKAALAATTGAYIGQVDSDDLIAPTAVEETAAVLDTYPEVGLVYTDYTVIDEEGRIKGEGKRCQIPYSKDRLLVDFMIFHFRLIRRTVYDLVGGIDESFESVEDYDLCLRLSEVTLVKQIKHPLYYYRTHSNSLSHHKQIEQILLAQKAISSALSRRQLSDRFEVNVQLTGKFSLQQKK</sequence>
<dbReference type="SUPFAM" id="SSF53448">
    <property type="entry name" value="Nucleotide-diphospho-sugar transferases"/>
    <property type="match status" value="1"/>
</dbReference>
<evidence type="ECO:0000259" key="1">
    <source>
        <dbReference type="Pfam" id="PF00535"/>
    </source>
</evidence>
<dbReference type="RefSeq" id="WP_190946065.1">
    <property type="nucleotide sequence ID" value="NZ_JACJSI010000248.1"/>
</dbReference>
<organism evidence="2 3">
    <name type="scientific">Nostoc flagelliforme FACHB-838</name>
    <dbReference type="NCBI Taxonomy" id="2692904"/>
    <lineage>
        <taxon>Bacteria</taxon>
        <taxon>Bacillati</taxon>
        <taxon>Cyanobacteriota</taxon>
        <taxon>Cyanophyceae</taxon>
        <taxon>Nostocales</taxon>
        <taxon>Nostocaceae</taxon>
        <taxon>Nostoc</taxon>
    </lineage>
</organism>
<proteinExistence type="predicted"/>
<dbReference type="InterPro" id="IPR050834">
    <property type="entry name" value="Glycosyltransf_2"/>
</dbReference>
<dbReference type="Gene3D" id="3.90.550.10">
    <property type="entry name" value="Spore Coat Polysaccharide Biosynthesis Protein SpsA, Chain A"/>
    <property type="match status" value="1"/>
</dbReference>
<dbReference type="PANTHER" id="PTHR43685">
    <property type="entry name" value="GLYCOSYLTRANSFERASE"/>
    <property type="match status" value="1"/>
</dbReference>
<name>A0ABR8E1C3_9NOSO</name>
<protein>
    <submittedName>
        <fullName evidence="2">Glycosyltransferase</fullName>
    </submittedName>
</protein>
<dbReference type="Pfam" id="PF00535">
    <property type="entry name" value="Glycos_transf_2"/>
    <property type="match status" value="1"/>
</dbReference>